<evidence type="ECO:0000313" key="3">
    <source>
        <dbReference type="Proteomes" id="UP000054266"/>
    </source>
</evidence>
<reference evidence="2 3" key="1">
    <citation type="submission" date="2015-01" db="EMBL/GenBank/DDBJ databases">
        <title>The Genome Sequence of Capronia semiimmersa CBS27337.</title>
        <authorList>
            <consortium name="The Broad Institute Genomics Platform"/>
            <person name="Cuomo C."/>
            <person name="de Hoog S."/>
            <person name="Gorbushina A."/>
            <person name="Stielow B."/>
            <person name="Teixiera M."/>
            <person name="Abouelleil A."/>
            <person name="Chapman S.B."/>
            <person name="Priest M."/>
            <person name="Young S.K."/>
            <person name="Wortman J."/>
            <person name="Nusbaum C."/>
            <person name="Birren B."/>
        </authorList>
    </citation>
    <scope>NUCLEOTIDE SEQUENCE [LARGE SCALE GENOMIC DNA]</scope>
    <source>
        <strain evidence="2 3">CBS 27337</strain>
    </source>
</reference>
<sequence length="342" mass="35673">MRSNMSLKGLSLLATLGVAAALRPNDTTICDYYTPLILGKENTPANQQELMALITHTFILGNYTTPNVGVKVDGIAGPRTYQGHEVNLLPYFTGGYVSSNVGGKASVVNYLDDGGAAALLANKPANTTNSNQYRLLTHVYQYFGDFYGCSQQGSEDFRHYQGVASMWEVHKFMDPNLFEASYFNDQIALAGQSIGFEDPDVAFTRAGLEQTFNSRCLPPATVIPPSAGPQLQSICTDVNTCPLAENANCSAYPDGGVLQYPAIANVTLLEGVPKENDTIGLSTASASGSASSATASVSSTASGSAASPSASSTGAAAYTFGIGNPLAVLAGMAGLLFTALVL</sequence>
<organism evidence="2 3">
    <name type="scientific">Phialophora macrospora</name>
    <dbReference type="NCBI Taxonomy" id="1851006"/>
    <lineage>
        <taxon>Eukaryota</taxon>
        <taxon>Fungi</taxon>
        <taxon>Dikarya</taxon>
        <taxon>Ascomycota</taxon>
        <taxon>Pezizomycotina</taxon>
        <taxon>Eurotiomycetes</taxon>
        <taxon>Chaetothyriomycetidae</taxon>
        <taxon>Chaetothyriales</taxon>
        <taxon>Herpotrichiellaceae</taxon>
        <taxon>Phialophora</taxon>
    </lineage>
</organism>
<evidence type="ECO:0000256" key="1">
    <source>
        <dbReference type="SAM" id="SignalP"/>
    </source>
</evidence>
<evidence type="ECO:0000313" key="2">
    <source>
        <dbReference type="EMBL" id="KIW64056.1"/>
    </source>
</evidence>
<dbReference type="HOGENOM" id="CLU_037449_1_0_1"/>
<protein>
    <recommendedName>
        <fullName evidence="4">Heme haloperoxidase family profile domain-containing protein</fullName>
    </recommendedName>
</protein>
<dbReference type="EMBL" id="KN846961">
    <property type="protein sequence ID" value="KIW64056.1"/>
    <property type="molecule type" value="Genomic_DNA"/>
</dbReference>
<name>A0A0D2CFZ7_9EURO</name>
<feature type="signal peptide" evidence="1">
    <location>
        <begin position="1"/>
        <end position="21"/>
    </location>
</feature>
<feature type="chain" id="PRO_5002239661" description="Heme haloperoxidase family profile domain-containing protein" evidence="1">
    <location>
        <begin position="22"/>
        <end position="342"/>
    </location>
</feature>
<dbReference type="Proteomes" id="UP000054266">
    <property type="component" value="Unassembled WGS sequence"/>
</dbReference>
<keyword evidence="1" id="KW-0732">Signal</keyword>
<proteinExistence type="predicted"/>
<accession>A0A0D2CFZ7</accession>
<dbReference type="AlphaFoldDB" id="A0A0D2CFZ7"/>
<keyword evidence="3" id="KW-1185">Reference proteome</keyword>
<dbReference type="STRING" id="5601.A0A0D2CFZ7"/>
<gene>
    <name evidence="2" type="ORF">PV04_09016</name>
</gene>
<evidence type="ECO:0008006" key="4">
    <source>
        <dbReference type="Google" id="ProtNLM"/>
    </source>
</evidence>